<organism evidence="3 4">
    <name type="scientific">Oceaniferula flava</name>
    <dbReference type="NCBI Taxonomy" id="2800421"/>
    <lineage>
        <taxon>Bacteria</taxon>
        <taxon>Pseudomonadati</taxon>
        <taxon>Verrucomicrobiota</taxon>
        <taxon>Verrucomicrobiia</taxon>
        <taxon>Verrucomicrobiales</taxon>
        <taxon>Verrucomicrobiaceae</taxon>
        <taxon>Oceaniferula</taxon>
    </lineage>
</organism>
<evidence type="ECO:0000313" key="3">
    <source>
        <dbReference type="EMBL" id="MBK1854031.1"/>
    </source>
</evidence>
<dbReference type="SUPFAM" id="SSF48452">
    <property type="entry name" value="TPR-like"/>
    <property type="match status" value="1"/>
</dbReference>
<dbReference type="Gene3D" id="1.25.40.10">
    <property type="entry name" value="Tetratricopeptide repeat domain"/>
    <property type="match status" value="1"/>
</dbReference>
<dbReference type="InterPro" id="IPR011990">
    <property type="entry name" value="TPR-like_helical_dom_sf"/>
</dbReference>
<gene>
    <name evidence="3" type="ORF">JIN83_03620</name>
</gene>
<dbReference type="AlphaFoldDB" id="A0AAE2SD06"/>
<dbReference type="RefSeq" id="WP_309488639.1">
    <property type="nucleotide sequence ID" value="NZ_JAENIG010000002.1"/>
</dbReference>
<protein>
    <recommendedName>
        <fullName evidence="5">Tetratricopeptide repeat protein</fullName>
    </recommendedName>
</protein>
<evidence type="ECO:0000256" key="2">
    <source>
        <dbReference type="SAM" id="Phobius"/>
    </source>
</evidence>
<comment type="caution">
    <text evidence="3">The sequence shown here is derived from an EMBL/GenBank/DDBJ whole genome shotgun (WGS) entry which is preliminary data.</text>
</comment>
<dbReference type="Proteomes" id="UP000634206">
    <property type="component" value="Unassembled WGS sequence"/>
</dbReference>
<reference evidence="3" key="1">
    <citation type="submission" date="2021-01" db="EMBL/GenBank/DDBJ databases">
        <title>Modified the classification status of verrucomicrobia.</title>
        <authorList>
            <person name="Feng X."/>
        </authorList>
    </citation>
    <scope>NUCLEOTIDE SEQUENCE</scope>
    <source>
        <strain evidence="3">5K15</strain>
    </source>
</reference>
<dbReference type="EMBL" id="JAENIG010000002">
    <property type="protein sequence ID" value="MBK1854031.1"/>
    <property type="molecule type" value="Genomic_DNA"/>
</dbReference>
<feature type="repeat" description="TPR" evidence="1">
    <location>
        <begin position="99"/>
        <end position="132"/>
    </location>
</feature>
<evidence type="ECO:0000256" key="1">
    <source>
        <dbReference type="PROSITE-ProRule" id="PRU00339"/>
    </source>
</evidence>
<keyword evidence="2" id="KW-0812">Transmembrane</keyword>
<keyword evidence="2" id="KW-0472">Membrane</keyword>
<name>A0AAE2SD06_9BACT</name>
<keyword evidence="1" id="KW-0802">TPR repeat</keyword>
<sequence length="306" mass="34746">MKSLLAAILIPLTPACLWVDGTTLNGRHVSVGGWNQAKVLRKAMDTPPHDVLLKALILSDESDDITDTELQAISNLLEGNSAAAIETLRRLEHQHPNRYSSAANLGTAYELHGDNRKALKWISEGIRRNPESHHGTEWLHVAILETKIAMEQQSDPLLENPIIPLPKHFDRSTRMEIAGQTRTISEIDKALRYQLQERMTLVKPSDPVVADLLFTYARVIAHTSNLEEALGVLALSREYGYPQLQQLASLEEEYRRMIMIRRVKSYAMIAAGVIAVLCLLVWMSRKKWFFISRKSYLEHQQHSQQE</sequence>
<feature type="transmembrane region" description="Helical" evidence="2">
    <location>
        <begin position="265"/>
        <end position="284"/>
    </location>
</feature>
<evidence type="ECO:0000313" key="4">
    <source>
        <dbReference type="Proteomes" id="UP000634206"/>
    </source>
</evidence>
<keyword evidence="2" id="KW-1133">Transmembrane helix</keyword>
<evidence type="ECO:0008006" key="5">
    <source>
        <dbReference type="Google" id="ProtNLM"/>
    </source>
</evidence>
<dbReference type="PROSITE" id="PS50005">
    <property type="entry name" value="TPR"/>
    <property type="match status" value="1"/>
</dbReference>
<accession>A0AAE2SD06</accession>
<dbReference type="InterPro" id="IPR019734">
    <property type="entry name" value="TPR_rpt"/>
</dbReference>
<proteinExistence type="predicted"/>
<keyword evidence="4" id="KW-1185">Reference proteome</keyword>